<organism evidence="5 6">
    <name type="scientific">Caldisphaera lagunensis (strain DSM 15908 / JCM 11604 / ANMR 0165 / IC-154)</name>
    <dbReference type="NCBI Taxonomy" id="1056495"/>
    <lineage>
        <taxon>Archaea</taxon>
        <taxon>Thermoproteota</taxon>
        <taxon>Thermoprotei</taxon>
        <taxon>Acidilobales</taxon>
        <taxon>Caldisphaeraceae</taxon>
        <taxon>Caldisphaera</taxon>
    </lineage>
</organism>
<dbReference type="KEGG" id="clg:Calag_1145"/>
<dbReference type="NCBIfam" id="NF006813">
    <property type="entry name" value="PRK09334.1-3"/>
    <property type="match status" value="1"/>
</dbReference>
<dbReference type="Gene3D" id="3.30.63.20">
    <property type="match status" value="1"/>
</dbReference>
<reference evidence="6" key="1">
    <citation type="submission" date="2012-03" db="EMBL/GenBank/DDBJ databases">
        <title>Complete genome of Caldisphaera lagunensis DSM 15908.</title>
        <authorList>
            <person name="Lucas S."/>
            <person name="Copeland A."/>
            <person name="Lapidus A."/>
            <person name="Glavina del Rio T."/>
            <person name="Dalin E."/>
            <person name="Tice H."/>
            <person name="Bruce D."/>
            <person name="Goodwin L."/>
            <person name="Pitluck S."/>
            <person name="Peters L."/>
            <person name="Mikhailova N."/>
            <person name="Teshima H."/>
            <person name="Kyrpides N."/>
            <person name="Mavromatis K."/>
            <person name="Ivanova N."/>
            <person name="Brettin T."/>
            <person name="Detter J.C."/>
            <person name="Han C."/>
            <person name="Larimer F."/>
            <person name="Land M."/>
            <person name="Hauser L."/>
            <person name="Markowitz V."/>
            <person name="Cheng J.-F."/>
            <person name="Hugenholtz P."/>
            <person name="Woyke T."/>
            <person name="Wu D."/>
            <person name="Spring S."/>
            <person name="Schroeder M."/>
            <person name="Brambilla E."/>
            <person name="Klenk H.-P."/>
            <person name="Eisen J.A."/>
        </authorList>
    </citation>
    <scope>NUCLEOTIDE SEQUENCE [LARGE SCALE GENOMIC DNA]</scope>
    <source>
        <strain evidence="6">DSM 15908 / JCM 11604 / IC-154</strain>
    </source>
</reference>
<comment type="similarity">
    <text evidence="1">Belongs to the eukaryotic ribosomal protein eS25 family.</text>
</comment>
<evidence type="ECO:0000313" key="5">
    <source>
        <dbReference type="EMBL" id="AFZ70867.1"/>
    </source>
</evidence>
<dbReference type="eggNOG" id="arCOG04327">
    <property type="taxonomic scope" value="Archaea"/>
</dbReference>
<name>L0ACJ5_CALLD</name>
<evidence type="ECO:0000256" key="2">
    <source>
        <dbReference type="ARBA" id="ARBA00022980"/>
    </source>
</evidence>
<keyword evidence="6" id="KW-1185">Reference proteome</keyword>
<proteinExistence type="inferred from homology"/>
<feature type="region of interest" description="Disordered" evidence="4">
    <location>
        <begin position="1"/>
        <end position="27"/>
    </location>
</feature>
<dbReference type="Proteomes" id="UP000010469">
    <property type="component" value="Chromosome"/>
</dbReference>
<evidence type="ECO:0000256" key="1">
    <source>
        <dbReference type="ARBA" id="ARBA00009106"/>
    </source>
</evidence>
<dbReference type="InParanoid" id="L0ACJ5"/>
<evidence type="ECO:0000256" key="4">
    <source>
        <dbReference type="SAM" id="MobiDB-lite"/>
    </source>
</evidence>
<keyword evidence="2 5" id="KW-0689">Ribosomal protein</keyword>
<dbReference type="EMBL" id="CP003378">
    <property type="protein sequence ID" value="AFZ70867.1"/>
    <property type="molecule type" value="Genomic_DNA"/>
</dbReference>
<dbReference type="RefSeq" id="WP_015232764.1">
    <property type="nucleotide sequence ID" value="NC_019791.1"/>
</dbReference>
<gene>
    <name evidence="5" type="ordered locus">Calag_1145</name>
</gene>
<protein>
    <submittedName>
        <fullName evidence="5">Ribosomal protein S25</fullName>
    </submittedName>
</protein>
<dbReference type="SUPFAM" id="SSF46785">
    <property type="entry name" value="Winged helix' DNA-binding domain"/>
    <property type="match status" value="1"/>
</dbReference>
<dbReference type="HOGENOM" id="CLU_171557_0_0_2"/>
<dbReference type="GO" id="GO:0005840">
    <property type="term" value="C:ribosome"/>
    <property type="evidence" value="ECO:0007669"/>
    <property type="project" value="UniProtKB-KW"/>
</dbReference>
<dbReference type="GO" id="GO:1990904">
    <property type="term" value="C:ribonucleoprotein complex"/>
    <property type="evidence" value="ECO:0007669"/>
    <property type="project" value="UniProtKB-KW"/>
</dbReference>
<evidence type="ECO:0000313" key="6">
    <source>
        <dbReference type="Proteomes" id="UP000010469"/>
    </source>
</evidence>
<sequence>MSKEVSKKPGKQPKAKEEKKQTSAFDASSELISRVKKDLAKLNYVTPYKVANSYNVALSTARRILKELEKEGVLVLYSPSRRNPVYILKQ</sequence>
<keyword evidence="3" id="KW-0687">Ribonucleoprotein</keyword>
<dbReference type="InterPro" id="IPR036390">
    <property type="entry name" value="WH_DNA-bd_sf"/>
</dbReference>
<dbReference type="FunCoup" id="L0ACJ5">
    <property type="interactions" value="123"/>
</dbReference>
<dbReference type="GeneID" id="14212405"/>
<dbReference type="AlphaFoldDB" id="L0ACJ5"/>
<accession>L0ACJ5</accession>
<dbReference type="STRING" id="1056495.Calag_1145"/>
<dbReference type="Pfam" id="PF03297">
    <property type="entry name" value="Ribosomal_S25"/>
    <property type="match status" value="1"/>
</dbReference>
<dbReference type="InterPro" id="IPR004977">
    <property type="entry name" value="Ribosomal_eS25"/>
</dbReference>
<evidence type="ECO:0000256" key="3">
    <source>
        <dbReference type="ARBA" id="ARBA00023274"/>
    </source>
</evidence>